<evidence type="ECO:0000256" key="3">
    <source>
        <dbReference type="PIRSR" id="PIRSR601952-2"/>
    </source>
</evidence>
<dbReference type="Gene3D" id="3.40.720.10">
    <property type="entry name" value="Alkaline Phosphatase, subunit A"/>
    <property type="match status" value="1"/>
</dbReference>
<dbReference type="CDD" id="cd16012">
    <property type="entry name" value="ALP"/>
    <property type="match status" value="1"/>
</dbReference>
<evidence type="ECO:0000256" key="2">
    <source>
        <dbReference type="PIRSR" id="PIRSR601952-1"/>
    </source>
</evidence>
<dbReference type="Proteomes" id="UP000711391">
    <property type="component" value="Unassembled WGS sequence"/>
</dbReference>
<evidence type="ECO:0000256" key="1">
    <source>
        <dbReference type="ARBA" id="ARBA00022553"/>
    </source>
</evidence>
<feature type="binding site" evidence="3">
    <location>
        <position position="263"/>
    </location>
    <ligand>
        <name>Mg(2+)</name>
        <dbReference type="ChEBI" id="CHEBI:18420"/>
    </ligand>
</feature>
<dbReference type="Pfam" id="PF00245">
    <property type="entry name" value="Alk_phosphatase"/>
    <property type="match status" value="2"/>
</dbReference>
<dbReference type="EMBL" id="JADHQD010000008">
    <property type="protein sequence ID" value="MBL6818197.1"/>
    <property type="molecule type" value="Genomic_DNA"/>
</dbReference>
<dbReference type="GO" id="GO:0004035">
    <property type="term" value="F:alkaline phosphatase activity"/>
    <property type="evidence" value="ECO:0007669"/>
    <property type="project" value="TreeGrafter"/>
</dbReference>
<comment type="cofactor">
    <cofactor evidence="3">
        <name>Mg(2+)</name>
        <dbReference type="ChEBI" id="CHEBI:18420"/>
    </cofactor>
    <text evidence="3">Binds 1 Mg(2+) ion.</text>
</comment>
<feature type="binding site" evidence="3">
    <location>
        <position position="268"/>
    </location>
    <ligand>
        <name>Zn(2+)</name>
        <dbReference type="ChEBI" id="CHEBI:29105"/>
        <label>2</label>
    </ligand>
</feature>
<dbReference type="PRINTS" id="PR00113">
    <property type="entry name" value="ALKPHPHTASE"/>
</dbReference>
<evidence type="ECO:0000313" key="5">
    <source>
        <dbReference type="EMBL" id="MBL6818197.1"/>
    </source>
</evidence>
<comment type="similarity">
    <text evidence="4">Belongs to the alkaline phosphatase family.</text>
</comment>
<evidence type="ECO:0000313" key="6">
    <source>
        <dbReference type="Proteomes" id="UP000711391"/>
    </source>
</evidence>
<feature type="binding site" evidence="3">
    <location>
        <position position="57"/>
    </location>
    <ligand>
        <name>Zn(2+)</name>
        <dbReference type="ChEBI" id="CHEBI:29105"/>
        <label>2</label>
    </ligand>
</feature>
<feature type="binding site" evidence="3">
    <location>
        <position position="152"/>
    </location>
    <ligand>
        <name>Mg(2+)</name>
        <dbReference type="ChEBI" id="CHEBI:18420"/>
    </ligand>
</feature>
<organism evidence="5 6">
    <name type="scientific">SAR86 cluster bacterium</name>
    <dbReference type="NCBI Taxonomy" id="2030880"/>
    <lineage>
        <taxon>Bacteria</taxon>
        <taxon>Pseudomonadati</taxon>
        <taxon>Pseudomonadota</taxon>
        <taxon>Gammaproteobacteria</taxon>
        <taxon>SAR86 cluster</taxon>
    </lineage>
</organism>
<feature type="binding site" evidence="3">
    <location>
        <position position="311"/>
    </location>
    <ligand>
        <name>Zn(2+)</name>
        <dbReference type="ChEBI" id="CHEBI:29105"/>
        <label>2</label>
    </ligand>
</feature>
<dbReference type="InterPro" id="IPR017850">
    <property type="entry name" value="Alkaline_phosphatase_core_sf"/>
</dbReference>
<keyword evidence="3" id="KW-0460">Magnesium</keyword>
<proteinExistence type="inferred from homology"/>
<dbReference type="InterPro" id="IPR001952">
    <property type="entry name" value="Alkaline_phosphatase"/>
</dbReference>
<name>A0A937LH10_9GAMM</name>
<gene>
    <name evidence="5" type="ORF">ISQ64_02180</name>
</gene>
<comment type="cofactor">
    <cofactor evidence="3">
        <name>Zn(2+)</name>
        <dbReference type="ChEBI" id="CHEBI:29105"/>
    </cofactor>
    <text evidence="3">Binds 2 Zn(2+) ions.</text>
</comment>
<keyword evidence="3" id="KW-0862">Zinc</keyword>
<feature type="binding site" evidence="3">
    <location>
        <position position="154"/>
    </location>
    <ligand>
        <name>Mg(2+)</name>
        <dbReference type="ChEBI" id="CHEBI:18420"/>
    </ligand>
</feature>
<keyword evidence="3" id="KW-0479">Metal-binding</keyword>
<sequence>MKFRILVLLAFFITLLLLWPSKDNEKIKIGSKITDVIEIHSFGKDERPKNIILIIGDGTGLNQIALSRMAIGGLDYKLAIDQMPYTGFSLTHSHNNVYTDSAAGATAWATGVKTTNRFLSVSPDKKELPTIPEILSSKDYLSGLVATSSITHATPAAFYAHIDSRYKEEEIAEQLLNSTISIALGGGKEFFDLDKLKESARFISTKNSLLNMELGSSRVIGLFDDDGIYRSPNKPTQLEMTNRAIKYLNEQTESCHGFFLMSEGSQIDWASHDNDAEKMIVEFEDFDNTIRSVMNFVTADKETLLIVTADHETGGLQILKQADTFVEVQWGTGRHTGIPVGVYAYGPGAHLFTGLMDNTDIHKKIMSLVNDSEPKNRICK</sequence>
<feature type="binding site" evidence="3">
    <location>
        <position position="57"/>
    </location>
    <ligand>
        <name>Mg(2+)</name>
        <dbReference type="ChEBI" id="CHEBI:18420"/>
    </ligand>
</feature>
<evidence type="ECO:0000256" key="4">
    <source>
        <dbReference type="RuleBase" id="RU003946"/>
    </source>
</evidence>
<dbReference type="PANTHER" id="PTHR11596:SF5">
    <property type="entry name" value="ALKALINE PHOSPHATASE"/>
    <property type="match status" value="1"/>
</dbReference>
<dbReference type="GO" id="GO:0046872">
    <property type="term" value="F:metal ion binding"/>
    <property type="evidence" value="ECO:0007669"/>
    <property type="project" value="UniProtKB-KW"/>
</dbReference>
<keyword evidence="1" id="KW-0597">Phosphoprotein</keyword>
<accession>A0A937LH10</accession>
<dbReference type="SUPFAM" id="SSF53649">
    <property type="entry name" value="Alkaline phosphatase-like"/>
    <property type="match status" value="1"/>
</dbReference>
<reference evidence="5" key="1">
    <citation type="submission" date="2020-10" db="EMBL/GenBank/DDBJ databases">
        <title>Microbiome of the Black Sea water column analyzed by genome centric metagenomics.</title>
        <authorList>
            <person name="Cabello-Yeves P.J."/>
            <person name="Callieri C."/>
            <person name="Picazo A."/>
            <person name="Mehrshad M."/>
            <person name="Haro-Moreno J.M."/>
            <person name="Roda-Garcia J."/>
            <person name="Dzembekova N."/>
            <person name="Slabakova V."/>
            <person name="Slabakova N."/>
            <person name="Moncheva S."/>
            <person name="Rodriguez-Valera F."/>
        </authorList>
    </citation>
    <scope>NUCLEOTIDE SEQUENCE</scope>
    <source>
        <strain evidence="5">BS307-5m-G50</strain>
    </source>
</reference>
<comment type="caution">
    <text evidence="5">The sequence shown here is derived from an EMBL/GenBank/DDBJ whole genome shotgun (WGS) entry which is preliminary data.</text>
</comment>
<dbReference type="PANTHER" id="PTHR11596">
    <property type="entry name" value="ALKALINE PHOSPHATASE"/>
    <property type="match status" value="1"/>
</dbReference>
<protein>
    <submittedName>
        <fullName evidence="5">Alkaline phosphatase</fullName>
    </submittedName>
</protein>
<feature type="binding site" evidence="3">
    <location>
        <position position="310"/>
    </location>
    <ligand>
        <name>Zn(2+)</name>
        <dbReference type="ChEBI" id="CHEBI:29105"/>
        <label>2</label>
    </ligand>
</feature>
<feature type="active site" description="Phosphoserine intermediate" evidence="2">
    <location>
        <position position="101"/>
    </location>
</feature>
<dbReference type="AlphaFoldDB" id="A0A937LH10"/>
<feature type="binding site" evidence="3">
    <location>
        <position position="272"/>
    </location>
    <ligand>
        <name>Zn(2+)</name>
        <dbReference type="ChEBI" id="CHEBI:29105"/>
        <label>2</label>
    </ligand>
</feature>
<dbReference type="SMART" id="SM00098">
    <property type="entry name" value="alkPPc"/>
    <property type="match status" value="1"/>
</dbReference>